<gene>
    <name evidence="5" type="ORF">G352_02384</name>
</gene>
<evidence type="ECO:0000259" key="4">
    <source>
        <dbReference type="Pfam" id="PF01261"/>
    </source>
</evidence>
<dbReference type="SUPFAM" id="SSF51658">
    <property type="entry name" value="Xylose isomerase-like"/>
    <property type="match status" value="1"/>
</dbReference>
<evidence type="ECO:0000256" key="3">
    <source>
        <dbReference type="PIRSR" id="PIRSR006241-50"/>
    </source>
</evidence>
<evidence type="ECO:0000256" key="2">
    <source>
        <dbReference type="PIRNR" id="PIRNR006241"/>
    </source>
</evidence>
<keyword evidence="5" id="KW-0670">Pyruvate</keyword>
<comment type="caution">
    <text evidence="5">The sequence shown here is derived from an EMBL/GenBank/DDBJ whole genome shotgun (WGS) entry which is preliminary data.</text>
</comment>
<dbReference type="PANTHER" id="PTHR43489">
    <property type="entry name" value="ISOMERASE"/>
    <property type="match status" value="1"/>
</dbReference>
<sequence>MHSLPPSPTIRHRDPLWVDLFRAQRLTVNCSTLLTDLPIAARAEAVRAAGFGAMEMWWPFPGPNPSDAEVDGFVRAVRDAGVRLSALNFTGGAFEAGERGLVSLPGRESEFRDSVDIAVAIGSALGSAGFNALYGCRDDAHRPSRQDEVARENLHYAARAAASIGATVYVEPLSGVPAYPVRRIDHARAVVDAVTGVPPGSIGVLADLYHLAVNDDPALADPTGWAGAIAHVQIADVPGRGAPGSGRLDLHMPLRTLHTQGYRGYVGLEYFDTTDDPFGWLREEVN</sequence>
<evidence type="ECO:0000313" key="6">
    <source>
        <dbReference type="Proteomes" id="UP000011731"/>
    </source>
</evidence>
<protein>
    <submittedName>
        <fullName evidence="5">Hydroxypyruvate isomerase</fullName>
    </submittedName>
</protein>
<dbReference type="Pfam" id="PF01261">
    <property type="entry name" value="AP_endonuc_2"/>
    <property type="match status" value="1"/>
</dbReference>
<dbReference type="RefSeq" id="WP_003934558.1">
    <property type="nucleotide sequence ID" value="NZ_AOEX01000016.1"/>
</dbReference>
<dbReference type="Proteomes" id="UP000011731">
    <property type="component" value="Unassembled WGS sequence"/>
</dbReference>
<evidence type="ECO:0000313" key="5">
    <source>
        <dbReference type="EMBL" id="EME66747.1"/>
    </source>
</evidence>
<evidence type="ECO:0000256" key="1">
    <source>
        <dbReference type="ARBA" id="ARBA00023235"/>
    </source>
</evidence>
<dbReference type="AlphaFoldDB" id="M2ZHG4"/>
<organism evidence="5 6">
    <name type="scientific">Rhodococcus ruber BKS 20-38</name>
    <dbReference type="NCBI Taxonomy" id="1278076"/>
    <lineage>
        <taxon>Bacteria</taxon>
        <taxon>Bacillati</taxon>
        <taxon>Actinomycetota</taxon>
        <taxon>Actinomycetes</taxon>
        <taxon>Mycobacteriales</taxon>
        <taxon>Nocardiaceae</taxon>
        <taxon>Rhodococcus</taxon>
    </lineage>
</organism>
<proteinExistence type="inferred from homology"/>
<keyword evidence="6" id="KW-1185">Reference proteome</keyword>
<dbReference type="GO" id="GO:0008903">
    <property type="term" value="F:hydroxypyruvate isomerase activity"/>
    <property type="evidence" value="ECO:0007669"/>
    <property type="project" value="TreeGrafter"/>
</dbReference>
<dbReference type="PATRIC" id="fig|1278076.4.peg.494"/>
<dbReference type="EMBL" id="AOEX01000016">
    <property type="protein sequence ID" value="EME66747.1"/>
    <property type="molecule type" value="Genomic_DNA"/>
</dbReference>
<dbReference type="Gene3D" id="3.20.20.150">
    <property type="entry name" value="Divalent-metal-dependent TIM barrel enzymes"/>
    <property type="match status" value="1"/>
</dbReference>
<dbReference type="PIRSF" id="PIRSF006241">
    <property type="entry name" value="HyI"/>
    <property type="match status" value="1"/>
</dbReference>
<keyword evidence="1 2" id="KW-0413">Isomerase</keyword>
<feature type="active site" description="Proton donor/acceptor" evidence="3">
    <location>
        <position position="171"/>
    </location>
</feature>
<name>M2ZHG4_9NOCA</name>
<feature type="domain" description="Xylose isomerase-like TIM barrel" evidence="4">
    <location>
        <begin position="44"/>
        <end position="283"/>
    </location>
</feature>
<dbReference type="InterPro" id="IPR013022">
    <property type="entry name" value="Xyl_isomerase-like_TIM-brl"/>
</dbReference>
<dbReference type="PANTHER" id="PTHR43489:SF6">
    <property type="entry name" value="HYDROXYPYRUVATE ISOMERASE-RELATED"/>
    <property type="match status" value="1"/>
</dbReference>
<comment type="similarity">
    <text evidence="2">Belongs to the hyi family.</text>
</comment>
<dbReference type="GO" id="GO:0046487">
    <property type="term" value="P:glyoxylate metabolic process"/>
    <property type="evidence" value="ECO:0007669"/>
    <property type="project" value="TreeGrafter"/>
</dbReference>
<reference evidence="5 6" key="1">
    <citation type="journal article" date="2013" name="Genome Announc.">
        <title>Draft Genome Sequence of Rhodococcus ruber Strain BKS 20-38.</title>
        <authorList>
            <person name="Bala M."/>
            <person name="Kumar S."/>
            <person name="Raghava G.P."/>
            <person name="Mayilraj S."/>
        </authorList>
    </citation>
    <scope>NUCLEOTIDE SEQUENCE [LARGE SCALE GENOMIC DNA]</scope>
    <source>
        <strain evidence="5 6">BKS 20-38</strain>
    </source>
</reference>
<accession>M2ZHG4</accession>
<dbReference type="InterPro" id="IPR036237">
    <property type="entry name" value="Xyl_isomerase-like_sf"/>
</dbReference>
<dbReference type="InterPro" id="IPR050417">
    <property type="entry name" value="Sugar_Epim/Isomerase"/>
</dbReference>
<dbReference type="InterPro" id="IPR026040">
    <property type="entry name" value="HyI-like"/>
</dbReference>
<feature type="active site" description="Proton donor/acceptor" evidence="3">
    <location>
        <position position="269"/>
    </location>
</feature>